<keyword evidence="4" id="KW-1185">Reference proteome</keyword>
<sequence>MVVQPCTKTVPAVLYKHRPAATRYLGVGVVLAAGAAAIIATPSAAQETDPWLLYDENGTTVRATLQFGANLVSEADLFWNLSENAAPGSGFDPDATWLELYVTPGLEFETTFDSGNQVYGRLSAVGSYTLWTDAFDTGDTGRVTLEEAYVGFRTGFADGAALDLSFGSRALRLGTGMLISDGASDGFDRGALKFGPRRAWEIAAIAELSWDDYTGTLFYIDPREHDDSDNGNALAGFDFRYDDPAGGYLGLTYVSVLESDAPYPRVDPVTGLDIVPGAREGTNTLALYARSNPFEGAFENVFLTGDLAYQWNDSIDLTAWAGRVQVGYTFADAAWTPTLTYSYQSFSGDDPDTAALERFDPLYYDGSPSAWATGSKSAMVFINSNVQSHNLAVSLQPTQRDTITFRYAHVRANELGSPIQFGQATRPGAGGGLLQTGVDDAHLSDDFFIEYRRIINRNTFLSAGVSVAVPGEGIRNVFPGSDPNWVGGFLNVVYNF</sequence>
<dbReference type="InterPro" id="IPR025388">
    <property type="entry name" value="Alginate_export_dom"/>
</dbReference>
<dbReference type="Pfam" id="PF13372">
    <property type="entry name" value="Alginate_exp"/>
    <property type="match status" value="1"/>
</dbReference>
<dbReference type="RefSeq" id="WP_025310528.1">
    <property type="nucleotide sequence ID" value="NZ_CP004372.1"/>
</dbReference>
<evidence type="ECO:0000313" key="3">
    <source>
        <dbReference type="EMBL" id="AHM02587.1"/>
    </source>
</evidence>
<name>W8RXP2_9RHOB</name>
<dbReference type="Proteomes" id="UP000019593">
    <property type="component" value="Chromosome"/>
</dbReference>
<dbReference type="STRING" id="1294273.roselon_00130"/>
<gene>
    <name evidence="3" type="ORF">roselon_00130</name>
</gene>
<dbReference type="KEGG" id="red:roselon_00130"/>
<accession>W8RXP2</accession>
<feature type="transmembrane region" description="Helical" evidence="1">
    <location>
        <begin position="24"/>
        <end position="45"/>
    </location>
</feature>
<dbReference type="HOGENOM" id="CLU_027062_1_0_5"/>
<dbReference type="EMBL" id="CP004372">
    <property type="protein sequence ID" value="AHM02587.1"/>
    <property type="molecule type" value="Genomic_DNA"/>
</dbReference>
<protein>
    <recommendedName>
        <fullName evidence="2">Alginate export domain-containing protein</fullName>
    </recommendedName>
</protein>
<keyword evidence="1" id="KW-1133">Transmembrane helix</keyword>
<dbReference type="PATRIC" id="fig|1294273.3.peg.123"/>
<dbReference type="AlphaFoldDB" id="W8RXP2"/>
<evidence type="ECO:0000259" key="2">
    <source>
        <dbReference type="Pfam" id="PF13372"/>
    </source>
</evidence>
<keyword evidence="1" id="KW-0812">Transmembrane</keyword>
<dbReference type="OrthoDB" id="311329at2"/>
<evidence type="ECO:0000313" key="4">
    <source>
        <dbReference type="Proteomes" id="UP000019593"/>
    </source>
</evidence>
<evidence type="ECO:0000256" key="1">
    <source>
        <dbReference type="SAM" id="Phobius"/>
    </source>
</evidence>
<keyword evidence="1" id="KW-0472">Membrane</keyword>
<proteinExistence type="predicted"/>
<organism evidence="3 4">
    <name type="scientific">Roseicyclus elongatus DSM 19469</name>
    <dbReference type="NCBI Taxonomy" id="1294273"/>
    <lineage>
        <taxon>Bacteria</taxon>
        <taxon>Pseudomonadati</taxon>
        <taxon>Pseudomonadota</taxon>
        <taxon>Alphaproteobacteria</taxon>
        <taxon>Rhodobacterales</taxon>
        <taxon>Roseobacteraceae</taxon>
        <taxon>Roseicyclus</taxon>
    </lineage>
</organism>
<reference evidence="3 4" key="1">
    <citation type="submission" date="2013-03" db="EMBL/GenBank/DDBJ databases">
        <authorList>
            <person name="Fiebig A."/>
            <person name="Goeker M."/>
            <person name="Klenk H.-P.P."/>
        </authorList>
    </citation>
    <scope>NUCLEOTIDE SEQUENCE [LARGE SCALE GENOMIC DNA]</scope>
    <source>
        <strain evidence="4">DSM 19469</strain>
    </source>
</reference>
<dbReference type="eggNOG" id="COG3203">
    <property type="taxonomic scope" value="Bacteria"/>
</dbReference>
<feature type="domain" description="Alginate export" evidence="2">
    <location>
        <begin position="136"/>
        <end position="476"/>
    </location>
</feature>